<dbReference type="InterPro" id="IPR000620">
    <property type="entry name" value="EamA_dom"/>
</dbReference>
<dbReference type="EMBL" id="FNVE01000004">
    <property type="protein sequence ID" value="SEG22713.1"/>
    <property type="molecule type" value="Genomic_DNA"/>
</dbReference>
<comment type="caution">
    <text evidence="8">The sequence shown here is derived from an EMBL/GenBank/DDBJ whole genome shotgun (WGS) entry which is preliminary data.</text>
</comment>
<keyword evidence="3 6" id="KW-0812">Transmembrane</keyword>
<dbReference type="RefSeq" id="WP_328587507.1">
    <property type="nucleotide sequence ID" value="NZ_FNVE01000004.1"/>
</dbReference>
<feature type="transmembrane region" description="Helical" evidence="6">
    <location>
        <begin position="37"/>
        <end position="57"/>
    </location>
</feature>
<organism evidence="8 9">
    <name type="scientific">Halopseudomonas aestusnigri</name>
    <dbReference type="NCBI Taxonomy" id="857252"/>
    <lineage>
        <taxon>Bacteria</taxon>
        <taxon>Pseudomonadati</taxon>
        <taxon>Pseudomonadota</taxon>
        <taxon>Gammaproteobacteria</taxon>
        <taxon>Pseudomonadales</taxon>
        <taxon>Pseudomonadaceae</taxon>
        <taxon>Halopseudomonas</taxon>
    </lineage>
</organism>
<keyword evidence="5 6" id="KW-0472">Membrane</keyword>
<keyword evidence="2" id="KW-1003">Cell membrane</keyword>
<evidence type="ECO:0000256" key="1">
    <source>
        <dbReference type="ARBA" id="ARBA00004651"/>
    </source>
</evidence>
<feature type="transmembrane region" description="Helical" evidence="6">
    <location>
        <begin position="241"/>
        <end position="259"/>
    </location>
</feature>
<feature type="transmembrane region" description="Helical" evidence="6">
    <location>
        <begin position="69"/>
        <end position="90"/>
    </location>
</feature>
<reference evidence="8 9" key="1">
    <citation type="submission" date="2016-10" db="EMBL/GenBank/DDBJ databases">
        <authorList>
            <person name="Varghese N."/>
            <person name="Submissions S."/>
        </authorList>
    </citation>
    <scope>NUCLEOTIDE SEQUENCE [LARGE SCALE GENOMIC DNA]</scope>
    <source>
        <strain evidence="8 9">CECT 8317</strain>
    </source>
</reference>
<gene>
    <name evidence="8" type="ORF">SAMN05216586_104168</name>
</gene>
<feature type="transmembrane region" description="Helical" evidence="6">
    <location>
        <begin position="153"/>
        <end position="170"/>
    </location>
</feature>
<feature type="transmembrane region" description="Helical" evidence="6">
    <location>
        <begin position="96"/>
        <end position="117"/>
    </location>
</feature>
<dbReference type="Pfam" id="PF00892">
    <property type="entry name" value="EamA"/>
    <property type="match status" value="2"/>
</dbReference>
<accession>A0AAQ1G765</accession>
<evidence type="ECO:0000256" key="5">
    <source>
        <dbReference type="ARBA" id="ARBA00023136"/>
    </source>
</evidence>
<feature type="transmembrane region" description="Helical" evidence="6">
    <location>
        <begin position="129"/>
        <end position="147"/>
    </location>
</feature>
<feature type="domain" description="EamA" evidence="7">
    <location>
        <begin position="9"/>
        <end position="139"/>
    </location>
</feature>
<comment type="subcellular location">
    <subcellularLocation>
        <location evidence="1">Cell membrane</location>
        <topology evidence="1">Multi-pass membrane protein</topology>
    </subcellularLocation>
</comment>
<dbReference type="PANTHER" id="PTHR42920:SF5">
    <property type="entry name" value="EAMA DOMAIN-CONTAINING PROTEIN"/>
    <property type="match status" value="1"/>
</dbReference>
<dbReference type="AlphaFoldDB" id="A0AAQ1G765"/>
<evidence type="ECO:0000256" key="4">
    <source>
        <dbReference type="ARBA" id="ARBA00022989"/>
    </source>
</evidence>
<dbReference type="InterPro" id="IPR051258">
    <property type="entry name" value="Diverse_Substrate_Transporter"/>
</dbReference>
<keyword evidence="4 6" id="KW-1133">Transmembrane helix</keyword>
<keyword evidence="9" id="KW-1185">Reference proteome</keyword>
<feature type="transmembrane region" description="Helical" evidence="6">
    <location>
        <begin position="210"/>
        <end position="229"/>
    </location>
</feature>
<evidence type="ECO:0000313" key="9">
    <source>
        <dbReference type="Proteomes" id="UP000243518"/>
    </source>
</evidence>
<evidence type="ECO:0000259" key="7">
    <source>
        <dbReference type="Pfam" id="PF00892"/>
    </source>
</evidence>
<dbReference type="PANTHER" id="PTHR42920">
    <property type="entry name" value="OS03G0707200 PROTEIN-RELATED"/>
    <property type="match status" value="1"/>
</dbReference>
<protein>
    <submittedName>
        <fullName evidence="8">Threonine/homoserine efflux transporter RhtA</fullName>
    </submittedName>
</protein>
<sequence length="288" mass="31055">MTNLTHNRALLFMHVAALLFGLTGVFGKLASTTPDAIVLGRALFAVVALVIFAQLGSLPLVRQLTRRHLASLILCGVFLAIHWLTFFHAIKLSGVGIATLGFASFPAFVVLLEAVFWREHPSRQDLVKVGLVCAGLLLIPAEFSLQADNTEGLLWAILSGFCFAAVSVGNRLTSGHLHPVQIACWQSLVVALIALPTGTLALAQMPALDWLWIGLLGVFCTGLAQVLFVSSLRVLNARTASLFFALEPVYGILIAWWLFAEQPTLRMLIGGLLIISAVLMVRRAPTPA</sequence>
<evidence type="ECO:0000256" key="6">
    <source>
        <dbReference type="SAM" id="Phobius"/>
    </source>
</evidence>
<feature type="domain" description="EamA" evidence="7">
    <location>
        <begin position="152"/>
        <end position="281"/>
    </location>
</feature>
<evidence type="ECO:0000256" key="2">
    <source>
        <dbReference type="ARBA" id="ARBA00022475"/>
    </source>
</evidence>
<proteinExistence type="predicted"/>
<dbReference type="GO" id="GO:0005886">
    <property type="term" value="C:plasma membrane"/>
    <property type="evidence" value="ECO:0007669"/>
    <property type="project" value="UniProtKB-SubCell"/>
</dbReference>
<dbReference type="Proteomes" id="UP000243518">
    <property type="component" value="Unassembled WGS sequence"/>
</dbReference>
<evidence type="ECO:0000256" key="3">
    <source>
        <dbReference type="ARBA" id="ARBA00022692"/>
    </source>
</evidence>
<feature type="transmembrane region" description="Helical" evidence="6">
    <location>
        <begin position="182"/>
        <end position="204"/>
    </location>
</feature>
<dbReference type="SUPFAM" id="SSF103481">
    <property type="entry name" value="Multidrug resistance efflux transporter EmrE"/>
    <property type="match status" value="2"/>
</dbReference>
<dbReference type="InterPro" id="IPR037185">
    <property type="entry name" value="EmrE-like"/>
</dbReference>
<evidence type="ECO:0000313" key="8">
    <source>
        <dbReference type="EMBL" id="SEG22713.1"/>
    </source>
</evidence>
<name>A0AAQ1G765_9GAMM</name>
<feature type="transmembrane region" description="Helical" evidence="6">
    <location>
        <begin position="265"/>
        <end position="281"/>
    </location>
</feature>
<dbReference type="Gene3D" id="1.10.3730.20">
    <property type="match status" value="1"/>
</dbReference>